<accession>A0A914CP74</accession>
<dbReference type="AlphaFoldDB" id="A0A914CP74"/>
<organism evidence="1 2">
    <name type="scientific">Acrobeloides nanus</name>
    <dbReference type="NCBI Taxonomy" id="290746"/>
    <lineage>
        <taxon>Eukaryota</taxon>
        <taxon>Metazoa</taxon>
        <taxon>Ecdysozoa</taxon>
        <taxon>Nematoda</taxon>
        <taxon>Chromadorea</taxon>
        <taxon>Rhabditida</taxon>
        <taxon>Tylenchina</taxon>
        <taxon>Cephalobomorpha</taxon>
        <taxon>Cephaloboidea</taxon>
        <taxon>Cephalobidae</taxon>
        <taxon>Acrobeloides</taxon>
    </lineage>
</organism>
<reference evidence="2" key="1">
    <citation type="submission" date="2022-11" db="UniProtKB">
        <authorList>
            <consortium name="WormBaseParasite"/>
        </authorList>
    </citation>
    <scope>IDENTIFICATION</scope>
</reference>
<sequence length="238" mass="27130">MDYTIKNNPRMVEIDSQQCSPHFLTQDSFYAALNSAPNLFFIDVDIGEIEISADLEATIKDQLKEFKNSIIIQCKSLSNTMVYVKEPNKEPIILDLNNLDLLDEDEFTEKISNKDNFSLDLVITALKSKIVGEFKDGLPRSLNRDGVTFNKPLKDWKLIDYAAWHDNFLLVRFLSLYDWDLDKANDDEEGLRTLEIAAEYASVNTLAALLDLQFPISNEKITLTKDKAALLERKGNIS</sequence>
<proteinExistence type="predicted"/>
<dbReference type="WBParaSite" id="ACRNAN_scaffold1276.g29250.t1">
    <property type="protein sequence ID" value="ACRNAN_scaffold1276.g29250.t1"/>
    <property type="gene ID" value="ACRNAN_scaffold1276.g29250"/>
</dbReference>
<keyword evidence="1" id="KW-1185">Reference proteome</keyword>
<protein>
    <submittedName>
        <fullName evidence="2">Ankyrin repeat domain-containing protein</fullName>
    </submittedName>
</protein>
<evidence type="ECO:0000313" key="1">
    <source>
        <dbReference type="Proteomes" id="UP000887540"/>
    </source>
</evidence>
<name>A0A914CP74_9BILA</name>
<dbReference type="Proteomes" id="UP000887540">
    <property type="component" value="Unplaced"/>
</dbReference>
<evidence type="ECO:0000313" key="2">
    <source>
        <dbReference type="WBParaSite" id="ACRNAN_scaffold1276.g29250.t1"/>
    </source>
</evidence>